<name>A0A1V0SKX8_9VIRU</name>
<evidence type="ECO:0000313" key="1">
    <source>
        <dbReference type="EMBL" id="ARF12372.1"/>
    </source>
</evidence>
<reference evidence="1" key="1">
    <citation type="journal article" date="2017" name="Science">
        <title>Giant viruses with an expanded complement of translation system components.</title>
        <authorList>
            <person name="Schulz F."/>
            <person name="Yutin N."/>
            <person name="Ivanova N.N."/>
            <person name="Ortega D.R."/>
            <person name="Lee T.K."/>
            <person name="Vierheilig J."/>
            <person name="Daims H."/>
            <person name="Horn M."/>
            <person name="Wagner M."/>
            <person name="Jensen G.J."/>
            <person name="Kyrpides N.C."/>
            <person name="Koonin E.V."/>
            <person name="Woyke T."/>
        </authorList>
    </citation>
    <scope>NUCLEOTIDE SEQUENCE</scope>
    <source>
        <strain evidence="1">KNV1</strain>
    </source>
</reference>
<protein>
    <submittedName>
        <fullName evidence="1">Uncharacterized protein</fullName>
    </submittedName>
</protein>
<sequence>MFIYLYYNRRYLKKLIKIIHKNIIVLFIKNHNEQEYCFY</sequence>
<organism evidence="1">
    <name type="scientific">Klosneuvirus KNV1</name>
    <dbReference type="NCBI Taxonomy" id="1977640"/>
    <lineage>
        <taxon>Viruses</taxon>
        <taxon>Varidnaviria</taxon>
        <taxon>Bamfordvirae</taxon>
        <taxon>Nucleocytoviricota</taxon>
        <taxon>Megaviricetes</taxon>
        <taxon>Imitervirales</taxon>
        <taxon>Mimiviridae</taxon>
        <taxon>Klosneuvirinae</taxon>
        <taxon>Klosneuvirus</taxon>
    </lineage>
</organism>
<accession>A0A1V0SKX8</accession>
<proteinExistence type="predicted"/>
<dbReference type="EMBL" id="KY684112">
    <property type="protein sequence ID" value="ARF12372.1"/>
    <property type="molecule type" value="Genomic_DNA"/>
</dbReference>
<gene>
    <name evidence="1" type="ORF">Klosneuvirus_5_42</name>
</gene>